<feature type="transmembrane region" description="Helical" evidence="3">
    <location>
        <begin position="164"/>
        <end position="181"/>
    </location>
</feature>
<dbReference type="CDD" id="cd01949">
    <property type="entry name" value="GGDEF"/>
    <property type="match status" value="1"/>
</dbReference>
<evidence type="ECO:0000313" key="6">
    <source>
        <dbReference type="Proteomes" id="UP001059950"/>
    </source>
</evidence>
<feature type="transmembrane region" description="Helical" evidence="3">
    <location>
        <begin position="187"/>
        <end position="209"/>
    </location>
</feature>
<dbReference type="SUPFAM" id="SSF55073">
    <property type="entry name" value="Nucleotide cyclase"/>
    <property type="match status" value="1"/>
</dbReference>
<accession>A0ABY5GU10</accession>
<dbReference type="EC" id="2.7.7.65" evidence="1"/>
<evidence type="ECO:0000256" key="3">
    <source>
        <dbReference type="SAM" id="Phobius"/>
    </source>
</evidence>
<dbReference type="PANTHER" id="PTHR45138:SF9">
    <property type="entry name" value="DIGUANYLATE CYCLASE DGCM-RELATED"/>
    <property type="match status" value="1"/>
</dbReference>
<comment type="catalytic activity">
    <reaction evidence="2">
        <text>2 GTP = 3',3'-c-di-GMP + 2 diphosphate</text>
        <dbReference type="Rhea" id="RHEA:24898"/>
        <dbReference type="ChEBI" id="CHEBI:33019"/>
        <dbReference type="ChEBI" id="CHEBI:37565"/>
        <dbReference type="ChEBI" id="CHEBI:58805"/>
        <dbReference type="EC" id="2.7.7.65"/>
    </reaction>
</comment>
<gene>
    <name evidence="5" type="ORF">KDX31_18480</name>
</gene>
<keyword evidence="6" id="KW-1185">Reference proteome</keyword>
<dbReference type="Proteomes" id="UP001059950">
    <property type="component" value="Chromosome"/>
</dbReference>
<dbReference type="InterPro" id="IPR043128">
    <property type="entry name" value="Rev_trsase/Diguanyl_cyclase"/>
</dbReference>
<name>A0ABY5GU10_9GAMM</name>
<evidence type="ECO:0000259" key="4">
    <source>
        <dbReference type="PROSITE" id="PS50887"/>
    </source>
</evidence>
<dbReference type="Gene3D" id="3.30.70.270">
    <property type="match status" value="1"/>
</dbReference>
<dbReference type="PROSITE" id="PS50887">
    <property type="entry name" value="GGDEF"/>
    <property type="match status" value="1"/>
</dbReference>
<reference evidence="5" key="1">
    <citation type="submission" date="2021-04" db="EMBL/GenBank/DDBJ databases">
        <title>Oceanospirillales bacteria with DddD are important DMSP degraders in coastal seawater.</title>
        <authorList>
            <person name="Liu J."/>
        </authorList>
    </citation>
    <scope>NUCLEOTIDE SEQUENCE</scope>
    <source>
        <strain evidence="5">GY6</strain>
    </source>
</reference>
<evidence type="ECO:0000256" key="2">
    <source>
        <dbReference type="ARBA" id="ARBA00034247"/>
    </source>
</evidence>
<dbReference type="NCBIfam" id="TIGR00254">
    <property type="entry name" value="GGDEF"/>
    <property type="match status" value="1"/>
</dbReference>
<feature type="domain" description="GGDEF" evidence="4">
    <location>
        <begin position="252"/>
        <end position="382"/>
    </location>
</feature>
<sequence length="416" mass="46022">MKYLTAMYISLSESLGIYTRDQLHELLSNNQHSMPISRHRAAILQSRVFFFCAIFAVLVPTWSLIDRLFLPDSLWLELVLIRLLSATAFALLAWQARKEPDLKRARFMLAGMLSVTPLFYLVSNHWLQAYELSGTEQVIAELYALLPFVMIAGLTLFPLTLKELLAYATPMLAVVVLSSLPETKSDIPQAVSTIWLFSLILGVAMFASLNQLRYMLSQVNRASYDVLTGLLTRRAGIEMLDLQYRLATISENNLSILYLDLDHFKTVNDVYGHDAGDVVLKFAAQQLSATVRKGDSVIRWGGEEFIIILPTATPDEANDVIARVMKAGLGSRPDGTPVTASIGVAEVQADTVKDWKALIELADHRMYTAKTSGRARSVGIQETQLLWPASSAQCIARSTADAPATVSDNQPEPVAS</sequence>
<dbReference type="InterPro" id="IPR000160">
    <property type="entry name" value="GGDEF_dom"/>
</dbReference>
<feature type="transmembrane region" description="Helical" evidence="3">
    <location>
        <begin position="74"/>
        <end position="94"/>
    </location>
</feature>
<dbReference type="SMART" id="SM00267">
    <property type="entry name" value="GGDEF"/>
    <property type="match status" value="1"/>
</dbReference>
<evidence type="ECO:0000256" key="1">
    <source>
        <dbReference type="ARBA" id="ARBA00012528"/>
    </source>
</evidence>
<dbReference type="InterPro" id="IPR029787">
    <property type="entry name" value="Nucleotide_cyclase"/>
</dbReference>
<organism evidence="5 6">
    <name type="scientific">Amphritea atlantica</name>
    <dbReference type="NCBI Taxonomy" id="355243"/>
    <lineage>
        <taxon>Bacteria</taxon>
        <taxon>Pseudomonadati</taxon>
        <taxon>Pseudomonadota</taxon>
        <taxon>Gammaproteobacteria</taxon>
        <taxon>Oceanospirillales</taxon>
        <taxon>Oceanospirillaceae</taxon>
        <taxon>Amphritea</taxon>
    </lineage>
</organism>
<dbReference type="EMBL" id="CP073344">
    <property type="protein sequence ID" value="UTW03278.1"/>
    <property type="molecule type" value="Genomic_DNA"/>
</dbReference>
<keyword evidence="3" id="KW-0812">Transmembrane</keyword>
<evidence type="ECO:0000313" key="5">
    <source>
        <dbReference type="EMBL" id="UTW03278.1"/>
    </source>
</evidence>
<proteinExistence type="predicted"/>
<dbReference type="Pfam" id="PF00990">
    <property type="entry name" value="GGDEF"/>
    <property type="match status" value="1"/>
</dbReference>
<keyword evidence="3" id="KW-1133">Transmembrane helix</keyword>
<dbReference type="PANTHER" id="PTHR45138">
    <property type="entry name" value="REGULATORY COMPONENTS OF SENSORY TRANSDUCTION SYSTEM"/>
    <property type="match status" value="1"/>
</dbReference>
<protein>
    <recommendedName>
        <fullName evidence="1">diguanylate cyclase</fullName>
        <ecNumber evidence="1">2.7.7.65</ecNumber>
    </recommendedName>
</protein>
<keyword evidence="3" id="KW-0472">Membrane</keyword>
<feature type="transmembrane region" description="Helical" evidence="3">
    <location>
        <begin position="106"/>
        <end position="126"/>
    </location>
</feature>
<feature type="transmembrane region" description="Helical" evidence="3">
    <location>
        <begin position="41"/>
        <end position="62"/>
    </location>
</feature>
<feature type="transmembrane region" description="Helical" evidence="3">
    <location>
        <begin position="138"/>
        <end position="157"/>
    </location>
</feature>
<dbReference type="InterPro" id="IPR050469">
    <property type="entry name" value="Diguanylate_Cyclase"/>
</dbReference>